<dbReference type="PROSITE" id="PS51007">
    <property type="entry name" value="CYTC"/>
    <property type="match status" value="1"/>
</dbReference>
<name>A0A502L927_9GAMM</name>
<accession>A0A502L927</accession>
<dbReference type="AlphaFoldDB" id="A0A502L927"/>
<dbReference type="Pfam" id="PF02239">
    <property type="entry name" value="Cytochrom_D1"/>
    <property type="match status" value="1"/>
</dbReference>
<evidence type="ECO:0000256" key="2">
    <source>
        <dbReference type="ARBA" id="ARBA00022723"/>
    </source>
</evidence>
<organism evidence="7 8">
    <name type="scientific">Litorilituus lipolyticus</name>
    <dbReference type="NCBI Taxonomy" id="2491017"/>
    <lineage>
        <taxon>Bacteria</taxon>
        <taxon>Pseudomonadati</taxon>
        <taxon>Pseudomonadota</taxon>
        <taxon>Gammaproteobacteria</taxon>
        <taxon>Alteromonadales</taxon>
        <taxon>Colwelliaceae</taxon>
        <taxon>Litorilituus</taxon>
    </lineage>
</organism>
<evidence type="ECO:0000256" key="3">
    <source>
        <dbReference type="ARBA" id="ARBA00023004"/>
    </source>
</evidence>
<dbReference type="InterPro" id="IPR003143">
    <property type="entry name" value="Cyt_cd1_C_sf"/>
</dbReference>
<dbReference type="RefSeq" id="WP_140601452.1">
    <property type="nucleotide sequence ID" value="NZ_SAWY01000003.1"/>
</dbReference>
<proteinExistence type="predicted"/>
<dbReference type="Gene3D" id="1.10.760.10">
    <property type="entry name" value="Cytochrome c-like domain"/>
    <property type="match status" value="1"/>
</dbReference>
<dbReference type="SUPFAM" id="SSF46626">
    <property type="entry name" value="Cytochrome c"/>
    <property type="match status" value="1"/>
</dbReference>
<dbReference type="SUPFAM" id="SSF51004">
    <property type="entry name" value="C-terminal (heme d1) domain of cytochrome cd1-nitrite reductase"/>
    <property type="match status" value="1"/>
</dbReference>
<dbReference type="GO" id="GO:0020037">
    <property type="term" value="F:heme binding"/>
    <property type="evidence" value="ECO:0007669"/>
    <property type="project" value="InterPro"/>
</dbReference>
<reference evidence="7 8" key="1">
    <citation type="submission" date="2019-01" db="EMBL/GenBank/DDBJ databases">
        <title>Litorilituus lipolytica sp. nov., isolated from intertidal sand of the Yellow Sea in China.</title>
        <authorList>
            <person name="Liu A."/>
        </authorList>
    </citation>
    <scope>NUCLEOTIDE SEQUENCE [LARGE SCALE GENOMIC DNA]</scope>
    <source>
        <strain evidence="7 8">RZ04</strain>
    </source>
</reference>
<dbReference type="InterPro" id="IPR009056">
    <property type="entry name" value="Cyt_c-like_dom"/>
</dbReference>
<evidence type="ECO:0000313" key="8">
    <source>
        <dbReference type="Proteomes" id="UP000315303"/>
    </source>
</evidence>
<dbReference type="CDD" id="cd20777">
    <property type="entry name" value="8prop_heme-binding_NirN"/>
    <property type="match status" value="1"/>
</dbReference>
<feature type="chain" id="PRO_5021232586" evidence="5">
    <location>
        <begin position="25"/>
        <end position="538"/>
    </location>
</feature>
<keyword evidence="5" id="KW-0732">Signal</keyword>
<dbReference type="OrthoDB" id="5290932at2"/>
<keyword evidence="2 4" id="KW-0479">Metal-binding</keyword>
<dbReference type="Pfam" id="PF13442">
    <property type="entry name" value="Cytochrome_CBB3"/>
    <property type="match status" value="1"/>
</dbReference>
<feature type="signal peptide" evidence="5">
    <location>
        <begin position="1"/>
        <end position="24"/>
    </location>
</feature>
<dbReference type="EMBL" id="SAWY01000003">
    <property type="protein sequence ID" value="TPH18603.1"/>
    <property type="molecule type" value="Genomic_DNA"/>
</dbReference>
<dbReference type="PANTHER" id="PTHR47197">
    <property type="entry name" value="PROTEIN NIRF"/>
    <property type="match status" value="1"/>
</dbReference>
<evidence type="ECO:0000256" key="5">
    <source>
        <dbReference type="SAM" id="SignalP"/>
    </source>
</evidence>
<dbReference type="Proteomes" id="UP000315303">
    <property type="component" value="Unassembled WGS sequence"/>
</dbReference>
<dbReference type="InterPro" id="IPR036909">
    <property type="entry name" value="Cyt_c-like_dom_sf"/>
</dbReference>
<dbReference type="GO" id="GO:0046872">
    <property type="term" value="F:metal ion binding"/>
    <property type="evidence" value="ECO:0007669"/>
    <property type="project" value="UniProtKB-KW"/>
</dbReference>
<evidence type="ECO:0000256" key="4">
    <source>
        <dbReference type="PROSITE-ProRule" id="PRU00433"/>
    </source>
</evidence>
<gene>
    <name evidence="7" type="ORF">EPA86_02320</name>
</gene>
<protein>
    <submittedName>
        <fullName evidence="7">Cytochrome C oxidase Cbb3</fullName>
    </submittedName>
</protein>
<dbReference type="InterPro" id="IPR011048">
    <property type="entry name" value="Haem_d1_sf"/>
</dbReference>
<dbReference type="PANTHER" id="PTHR47197:SF3">
    <property type="entry name" value="DIHYDRO-HEME D1 DEHYDROGENASE"/>
    <property type="match status" value="1"/>
</dbReference>
<dbReference type="Gene3D" id="2.140.10.20">
    <property type="entry name" value="C-terminal (heme d1) domain of cytochrome cd1-nitrite reductase"/>
    <property type="match status" value="1"/>
</dbReference>
<feature type="domain" description="Cytochrome c" evidence="6">
    <location>
        <begin position="38"/>
        <end position="116"/>
    </location>
</feature>
<keyword evidence="3 4" id="KW-0408">Iron</keyword>
<evidence type="ECO:0000313" key="7">
    <source>
        <dbReference type="EMBL" id="TPH18603.1"/>
    </source>
</evidence>
<keyword evidence="1 4" id="KW-0349">Heme</keyword>
<keyword evidence="8" id="KW-1185">Reference proteome</keyword>
<dbReference type="InterPro" id="IPR051200">
    <property type="entry name" value="Host-pathogen_enzymatic-act"/>
</dbReference>
<sequence>MKTSLIARSVLTILLSLCTLSSHAYSADKLSNKAKPVVDHSKAEKLYEVHCQSCHGVDRLGAMGPALLPENLARFRQKKAIKVINKGRAATQMPAFGQVLNKSEIASLVEYIYTPSKASLKWTMADINASKVQHFDQSKLPNTAQFEADLMNLFIVVELGDHSATLLNGDTFERLDRFKTRFALHGGPKYSPDGRFVYFASRDGWISKYDIYNRKTVSEVRAAINTRNIAISSDGKYLIVGNYLPQNVVILNADDLSPIKVIDAVDSEGNSSRVSAVYNAPPRYSFIVALKDVKEVWEIPYSDKGGVEVYKGWAHDYKNEAKAEGWKVQEQFPVRRIKTDDYLNDFFFDPDYINLIGTARNNHNGQVINLDTKKKIASIALTGMPHLGSGITWHYKDKEVFASPNIKEGKITVIDMEDWNVIKEIKTEGPGFFMRSHSNSPYAWTDVFFGPNNDKVHVIDKSTLKIVKTLAPSPGKNAAHVEFTKDGKYVLLSVWDMDGELIVYDANTLEIVTRMPMKKPSGKYNVFNKISYEKGTSH</sequence>
<evidence type="ECO:0000256" key="1">
    <source>
        <dbReference type="ARBA" id="ARBA00022617"/>
    </source>
</evidence>
<evidence type="ECO:0000259" key="6">
    <source>
        <dbReference type="PROSITE" id="PS51007"/>
    </source>
</evidence>
<comment type="caution">
    <text evidence="7">The sequence shown here is derived from an EMBL/GenBank/DDBJ whole genome shotgun (WGS) entry which is preliminary data.</text>
</comment>
<dbReference type="GO" id="GO:0009055">
    <property type="term" value="F:electron transfer activity"/>
    <property type="evidence" value="ECO:0007669"/>
    <property type="project" value="InterPro"/>
</dbReference>